<dbReference type="InterPro" id="IPR032379">
    <property type="entry name" value="DUF4874"/>
</dbReference>
<proteinExistence type="predicted"/>
<feature type="domain" description="DUF4832" evidence="1">
    <location>
        <begin position="219"/>
        <end position="425"/>
    </location>
</feature>
<dbReference type="RefSeq" id="WP_202102507.1">
    <property type="nucleotide sequence ID" value="NZ_JAERTY010000004.1"/>
</dbReference>
<evidence type="ECO:0000313" key="3">
    <source>
        <dbReference type="EMBL" id="MBL1408739.1"/>
    </source>
</evidence>
<keyword evidence="4" id="KW-1185">Reference proteome</keyword>
<feature type="domain" description="DUF4874" evidence="2">
    <location>
        <begin position="36"/>
        <end position="194"/>
    </location>
</feature>
<evidence type="ECO:0000259" key="2">
    <source>
        <dbReference type="Pfam" id="PF16173"/>
    </source>
</evidence>
<protein>
    <submittedName>
        <fullName evidence="3">DUF4832 domain-containing protein</fullName>
    </submittedName>
</protein>
<name>A0ABS1R204_9SPHI</name>
<dbReference type="InterPro" id="IPR032267">
    <property type="entry name" value="DUF4832"/>
</dbReference>
<dbReference type="Proteomes" id="UP000625283">
    <property type="component" value="Unassembled WGS sequence"/>
</dbReference>
<organism evidence="3 4">
    <name type="scientific">Sphingobacterium faecale</name>
    <dbReference type="NCBI Taxonomy" id="2803775"/>
    <lineage>
        <taxon>Bacteria</taxon>
        <taxon>Pseudomonadati</taxon>
        <taxon>Bacteroidota</taxon>
        <taxon>Sphingobacteriia</taxon>
        <taxon>Sphingobacteriales</taxon>
        <taxon>Sphingobacteriaceae</taxon>
        <taxon>Sphingobacterium</taxon>
    </lineage>
</organism>
<evidence type="ECO:0000313" key="4">
    <source>
        <dbReference type="Proteomes" id="UP000625283"/>
    </source>
</evidence>
<reference evidence="3 4" key="1">
    <citation type="submission" date="2021-01" db="EMBL/GenBank/DDBJ databases">
        <title>C459-1 draft genome sequence.</title>
        <authorList>
            <person name="Zhang X.-F."/>
        </authorList>
    </citation>
    <scope>NUCLEOTIDE SEQUENCE [LARGE SCALE GENOMIC DNA]</scope>
    <source>
        <strain evidence="4">C459-1</strain>
    </source>
</reference>
<sequence>MGTLLFVTAHIYGENDKALCDSTLQYYTGSDEIFGNPERGLIHTYSTLRDNNKLSIQQLELLRHENVTTILRIIYLNDFRASKINKAKLKSIADDFRLIRRQGLKVIVRFAYTDDIEGEDAPLAVVLRHIDQLSPLLESNEDIIPFVQAGFIGAWGEWHSSSNNLTTLENQRAILFKLLTALPESIMVQVRTPAIKKRIFQSDSSTIDNILQQSVSSDRVGHHNDCFLSNSTDYGTYSLENISAEKFFIHQEGLSVPVGGETCPPTDGFDPDCQQSQHQLEYLRWTYLNLDWFGPTLDGWRESGCFEPISRRLGYRFRLISSHIPASLHQGHNHSISLQFFNDGYAPIYHKKIVKLILQNRLSSDIHMIPLDIDLRACKPGQYLNWEGNICLKTIKTGAYNIFISIADASDSLKDNKAYNLQLANKNIWREDKGWNDLQYILKIEY</sequence>
<evidence type="ECO:0000259" key="1">
    <source>
        <dbReference type="Pfam" id="PF16116"/>
    </source>
</evidence>
<dbReference type="Pfam" id="PF16116">
    <property type="entry name" value="DUF4832"/>
    <property type="match status" value="1"/>
</dbReference>
<gene>
    <name evidence="3" type="ORF">JKG61_08265</name>
</gene>
<dbReference type="EMBL" id="JAERTY010000004">
    <property type="protein sequence ID" value="MBL1408739.1"/>
    <property type="molecule type" value="Genomic_DNA"/>
</dbReference>
<dbReference type="Pfam" id="PF16173">
    <property type="entry name" value="DUF4874"/>
    <property type="match status" value="1"/>
</dbReference>
<accession>A0ABS1R204</accession>
<comment type="caution">
    <text evidence="3">The sequence shown here is derived from an EMBL/GenBank/DDBJ whole genome shotgun (WGS) entry which is preliminary data.</text>
</comment>